<dbReference type="InterPro" id="IPR027417">
    <property type="entry name" value="P-loop_NTPase"/>
</dbReference>
<dbReference type="Gene3D" id="1.10.10.10">
    <property type="entry name" value="Winged helix-like DNA-binding domain superfamily/Winged helix DNA-binding domain"/>
    <property type="match status" value="1"/>
</dbReference>
<dbReference type="Pfam" id="PF13191">
    <property type="entry name" value="AAA_16"/>
    <property type="match status" value="1"/>
</dbReference>
<dbReference type="AlphaFoldDB" id="A0A919D7T4"/>
<keyword evidence="5" id="KW-1185">Reference proteome</keyword>
<dbReference type="GO" id="GO:0006355">
    <property type="term" value="P:regulation of DNA-templated transcription"/>
    <property type="evidence" value="ECO:0007669"/>
    <property type="project" value="InterPro"/>
</dbReference>
<dbReference type="PANTHER" id="PTHR16305">
    <property type="entry name" value="TESTICULAR SOLUBLE ADENYLYL CYCLASE"/>
    <property type="match status" value="1"/>
</dbReference>
<keyword evidence="2" id="KW-0067">ATP-binding</keyword>
<dbReference type="RefSeq" id="WP_189958641.1">
    <property type="nucleotide sequence ID" value="NZ_BMVG01000043.1"/>
</dbReference>
<dbReference type="InterPro" id="IPR000792">
    <property type="entry name" value="Tscrpt_reg_LuxR_C"/>
</dbReference>
<comment type="caution">
    <text evidence="4">The sequence shown here is derived from an EMBL/GenBank/DDBJ whole genome shotgun (WGS) entry which is preliminary data.</text>
</comment>
<dbReference type="InterPro" id="IPR041664">
    <property type="entry name" value="AAA_16"/>
</dbReference>
<evidence type="ECO:0000259" key="3">
    <source>
        <dbReference type="PROSITE" id="PS50043"/>
    </source>
</evidence>
<accession>A0A919D7T4</accession>
<dbReference type="GO" id="GO:0004016">
    <property type="term" value="F:adenylate cyclase activity"/>
    <property type="evidence" value="ECO:0007669"/>
    <property type="project" value="TreeGrafter"/>
</dbReference>
<dbReference type="GO" id="GO:0005524">
    <property type="term" value="F:ATP binding"/>
    <property type="evidence" value="ECO:0007669"/>
    <property type="project" value="UniProtKB-KW"/>
</dbReference>
<dbReference type="Gene3D" id="1.25.40.10">
    <property type="entry name" value="Tetratricopeptide repeat domain"/>
    <property type="match status" value="1"/>
</dbReference>
<gene>
    <name evidence="4" type="ORF">GCM10010339_81600</name>
</gene>
<dbReference type="GO" id="GO:0005737">
    <property type="term" value="C:cytoplasm"/>
    <property type="evidence" value="ECO:0007669"/>
    <property type="project" value="TreeGrafter"/>
</dbReference>
<dbReference type="Pfam" id="PF00196">
    <property type="entry name" value="GerE"/>
    <property type="match status" value="1"/>
</dbReference>
<dbReference type="GO" id="GO:0003677">
    <property type="term" value="F:DNA binding"/>
    <property type="evidence" value="ECO:0007669"/>
    <property type="project" value="InterPro"/>
</dbReference>
<protein>
    <submittedName>
        <fullName evidence="4">Helix-turn-helix transcriptional regulator</fullName>
    </submittedName>
</protein>
<organism evidence="4 5">
    <name type="scientific">Streptomyces alanosinicus</name>
    <dbReference type="NCBI Taxonomy" id="68171"/>
    <lineage>
        <taxon>Bacteria</taxon>
        <taxon>Bacillati</taxon>
        <taxon>Actinomycetota</taxon>
        <taxon>Actinomycetes</taxon>
        <taxon>Kitasatosporales</taxon>
        <taxon>Streptomycetaceae</taxon>
        <taxon>Streptomyces</taxon>
    </lineage>
</organism>
<dbReference type="EMBL" id="BMVG01000043">
    <property type="protein sequence ID" value="GHE13717.1"/>
    <property type="molecule type" value="Genomic_DNA"/>
</dbReference>
<dbReference type="CDD" id="cd06170">
    <property type="entry name" value="LuxR_C_like"/>
    <property type="match status" value="1"/>
</dbReference>
<dbReference type="Gene3D" id="3.40.50.300">
    <property type="entry name" value="P-loop containing nucleotide triphosphate hydrolases"/>
    <property type="match status" value="1"/>
</dbReference>
<evidence type="ECO:0000313" key="5">
    <source>
        <dbReference type="Proteomes" id="UP000655443"/>
    </source>
</evidence>
<dbReference type="InterPro" id="IPR036388">
    <property type="entry name" value="WH-like_DNA-bd_sf"/>
</dbReference>
<feature type="domain" description="HTH luxR-type" evidence="3">
    <location>
        <begin position="894"/>
        <end position="959"/>
    </location>
</feature>
<reference evidence="4" key="2">
    <citation type="submission" date="2020-09" db="EMBL/GenBank/DDBJ databases">
        <authorList>
            <person name="Sun Q."/>
            <person name="Ohkuma M."/>
        </authorList>
    </citation>
    <scope>NUCLEOTIDE SEQUENCE</scope>
    <source>
        <strain evidence="4">JCM 4714</strain>
    </source>
</reference>
<dbReference type="SUPFAM" id="SSF46894">
    <property type="entry name" value="C-terminal effector domain of the bipartite response regulators"/>
    <property type="match status" value="1"/>
</dbReference>
<keyword evidence="1" id="KW-0547">Nucleotide-binding</keyword>
<dbReference type="SUPFAM" id="SSF52540">
    <property type="entry name" value="P-loop containing nucleoside triphosphate hydrolases"/>
    <property type="match status" value="1"/>
</dbReference>
<evidence type="ECO:0000256" key="1">
    <source>
        <dbReference type="ARBA" id="ARBA00022741"/>
    </source>
</evidence>
<dbReference type="InterPro" id="IPR011990">
    <property type="entry name" value="TPR-like_helical_dom_sf"/>
</dbReference>
<dbReference type="Proteomes" id="UP000655443">
    <property type="component" value="Unassembled WGS sequence"/>
</dbReference>
<dbReference type="InterPro" id="IPR016032">
    <property type="entry name" value="Sig_transdc_resp-reg_C-effctor"/>
</dbReference>
<dbReference type="PRINTS" id="PR00038">
    <property type="entry name" value="HTHLUXR"/>
</dbReference>
<proteinExistence type="predicted"/>
<name>A0A919D7T4_9ACTN</name>
<dbReference type="PROSITE" id="PS50043">
    <property type="entry name" value="HTH_LUXR_2"/>
    <property type="match status" value="1"/>
</dbReference>
<sequence length="983" mass="105172">MATTSTVLAGREEELTALTEAFQRACGGRPSAVLIAGEGGVGKSRLVTEFAAQLPASAWQLTGACLEMGETGLPFAPFTAILRELVRTIGLEEVRNMLPNGEAGELGRLLPSLGRPDSADETDLARARLFEQFLALLQALGQRAPVLLVVEDVHWADRSSLDLLRFIIRNQQSVPDVLAVATYRGDRLGPAQTVRRLLAEMERMAWAQRIDLGRLTKSEVTTQLRGLLGHPPAPELSETIYRRSEGNPLLVEALLTCGAGPGEPLPSSIRDLLVAPLERLAEQTQSVVRAAAVGGVRVGHALLAEVTGLDDPALSTALRPAVASNLLVVEGDSYVFRHALIREVIEGELLPGERSALHIRYGEALQRHPHLAPPGRGALELAHHWHAVAKQHPRRAFAAAWDAAESAEASLAYAEQSRILETVLDLWDQAPDVARRLGIDRSSVLDKAIQAAMLSGEGGHGMTLIATALADIDPADSPGRAAQLLRHRGELRQALGQPGAVDDLRTAARIMPPQHPDRPDVLNTLTHRLLTIPCDEEGIAIATEAIRAAHTAGDIRAEAVASTNLAYARARTGDLDRQLPHLAQARAKAQSIHDPAALMHTFRCEADVLQGAGRYEQAAESARRGLAAASRAGLLRTFGPTHAANVAEALIATGHWDEATEILDHSLELAPAPGFRAYLLVLRGSIALARGDLPLAESAADFAYGVFSWGISDAQDLLPLICFASDLALAKGNEAQAVAHVEQTLARNEAMSTPRYLWPLLVLGARVAHASPTLPAALRELAAGLPVIGPVQQAQQLTFTAETARVRGSSQPSAWDRCATAWGELHQPHQQGLALLRAAEAAAEAGDRQAAADRLRTARHLADLLGARGLLTDIEQLARLARLPLNSPSHEHRSPGRHHGLTPREHEVLHLVADGRTNREIAEELYISTKTASVHVSNILAKLGVSGRVQAATAAYRLGLVPPEGRSFGVRTAQHSPPPPSHP</sequence>
<dbReference type="SUPFAM" id="SSF48452">
    <property type="entry name" value="TPR-like"/>
    <property type="match status" value="1"/>
</dbReference>
<evidence type="ECO:0000313" key="4">
    <source>
        <dbReference type="EMBL" id="GHE13717.1"/>
    </source>
</evidence>
<reference evidence="4" key="1">
    <citation type="journal article" date="2014" name="Int. J. Syst. Evol. Microbiol.">
        <title>Complete genome sequence of Corynebacterium casei LMG S-19264T (=DSM 44701T), isolated from a smear-ripened cheese.</title>
        <authorList>
            <consortium name="US DOE Joint Genome Institute (JGI-PGF)"/>
            <person name="Walter F."/>
            <person name="Albersmeier A."/>
            <person name="Kalinowski J."/>
            <person name="Ruckert C."/>
        </authorList>
    </citation>
    <scope>NUCLEOTIDE SEQUENCE</scope>
    <source>
        <strain evidence="4">JCM 4714</strain>
    </source>
</reference>
<dbReference type="SMART" id="SM00421">
    <property type="entry name" value="HTH_LUXR"/>
    <property type="match status" value="1"/>
</dbReference>
<dbReference type="PANTHER" id="PTHR16305:SF35">
    <property type="entry name" value="TRANSCRIPTIONAL ACTIVATOR DOMAIN"/>
    <property type="match status" value="1"/>
</dbReference>
<evidence type="ECO:0000256" key="2">
    <source>
        <dbReference type="ARBA" id="ARBA00022840"/>
    </source>
</evidence>